<dbReference type="EMBL" id="JBFOLJ010000042">
    <property type="protein sequence ID" value="KAL2457281.1"/>
    <property type="molecule type" value="Genomic_DNA"/>
</dbReference>
<keyword evidence="3" id="KW-0804">Transcription</keyword>
<feature type="domain" description="NAC" evidence="5">
    <location>
        <begin position="15"/>
        <end position="174"/>
    </location>
</feature>
<evidence type="ECO:0000256" key="3">
    <source>
        <dbReference type="ARBA" id="ARBA00023163"/>
    </source>
</evidence>
<dbReference type="Pfam" id="PF02365">
    <property type="entry name" value="NAM"/>
    <property type="match status" value="1"/>
</dbReference>
<name>A0ABD1P0C2_9LAMI</name>
<evidence type="ECO:0000256" key="2">
    <source>
        <dbReference type="ARBA" id="ARBA00023125"/>
    </source>
</evidence>
<protein>
    <submittedName>
        <fullName evidence="6">NAC domain containing protein 83</fullName>
    </submittedName>
</protein>
<keyword evidence="4" id="KW-0539">Nucleus</keyword>
<evidence type="ECO:0000256" key="4">
    <source>
        <dbReference type="ARBA" id="ARBA00023242"/>
    </source>
</evidence>
<keyword evidence="7" id="KW-1185">Reference proteome</keyword>
<accession>A0ABD1P0C2</accession>
<proteinExistence type="predicted"/>
<gene>
    <name evidence="6" type="ORF">Fot_56378</name>
</gene>
<dbReference type="Gene3D" id="2.170.150.80">
    <property type="entry name" value="NAC domain"/>
    <property type="match status" value="1"/>
</dbReference>
<organism evidence="6 7">
    <name type="scientific">Forsythia ovata</name>
    <dbReference type="NCBI Taxonomy" id="205694"/>
    <lineage>
        <taxon>Eukaryota</taxon>
        <taxon>Viridiplantae</taxon>
        <taxon>Streptophyta</taxon>
        <taxon>Embryophyta</taxon>
        <taxon>Tracheophyta</taxon>
        <taxon>Spermatophyta</taxon>
        <taxon>Magnoliopsida</taxon>
        <taxon>eudicotyledons</taxon>
        <taxon>Gunneridae</taxon>
        <taxon>Pentapetalae</taxon>
        <taxon>asterids</taxon>
        <taxon>lamiids</taxon>
        <taxon>Lamiales</taxon>
        <taxon>Oleaceae</taxon>
        <taxon>Forsythieae</taxon>
        <taxon>Forsythia</taxon>
    </lineage>
</organism>
<evidence type="ECO:0000313" key="7">
    <source>
        <dbReference type="Proteomes" id="UP001604277"/>
    </source>
</evidence>
<dbReference type="PANTHER" id="PTHR31744">
    <property type="entry name" value="PROTEIN CUP-SHAPED COTYLEDON 2-RELATED"/>
    <property type="match status" value="1"/>
</dbReference>
<dbReference type="PANTHER" id="PTHR31744:SF93">
    <property type="entry name" value="NAC DOMAIN-CONTAINING PROTEIN"/>
    <property type="match status" value="1"/>
</dbReference>
<dbReference type="GO" id="GO:0003677">
    <property type="term" value="F:DNA binding"/>
    <property type="evidence" value="ECO:0007669"/>
    <property type="project" value="UniProtKB-KW"/>
</dbReference>
<dbReference type="PROSITE" id="PS51005">
    <property type="entry name" value="NAC"/>
    <property type="match status" value="1"/>
</dbReference>
<evidence type="ECO:0000259" key="5">
    <source>
        <dbReference type="PROSITE" id="PS51005"/>
    </source>
</evidence>
<dbReference type="Proteomes" id="UP001604277">
    <property type="component" value="Unassembled WGS sequence"/>
</dbReference>
<comment type="caution">
    <text evidence="6">The sequence shown here is derived from an EMBL/GenBank/DDBJ whole genome shotgun (WGS) entry which is preliminary data.</text>
</comment>
<keyword evidence="2" id="KW-0238">DNA-binding</keyword>
<keyword evidence="1" id="KW-0805">Transcription regulation</keyword>
<dbReference type="SUPFAM" id="SSF101941">
    <property type="entry name" value="NAC domain"/>
    <property type="match status" value="1"/>
</dbReference>
<sequence>MNKLSFSRVGAMSKLPPGFRFQPTDEEIVFQYLAPKIFSCPLPASIIPEISISKYDPWDFPGDSADEDKYFFSNKEPGYQTANPSSRAAGGGYWKGSGSDKRIICRKWKPIMGMKKTLVFHKGKHTRASRSDWIMHEYRITILRNITCNSQLRKNYQGSLIQIGNWVLCHVFKKKPSTKTEVYVDRPRFYDYVTSEIEDTFSSSCASSTSSCLCLDSSVSSEVSSNAANEETSTINV</sequence>
<evidence type="ECO:0000313" key="6">
    <source>
        <dbReference type="EMBL" id="KAL2457281.1"/>
    </source>
</evidence>
<reference evidence="7" key="1">
    <citation type="submission" date="2024-07" db="EMBL/GenBank/DDBJ databases">
        <title>Two chromosome-level genome assemblies of Korean endemic species Abeliophyllum distichum and Forsythia ovata (Oleaceae).</title>
        <authorList>
            <person name="Jang H."/>
        </authorList>
    </citation>
    <scope>NUCLEOTIDE SEQUENCE [LARGE SCALE GENOMIC DNA]</scope>
</reference>
<dbReference type="InterPro" id="IPR003441">
    <property type="entry name" value="NAC-dom"/>
</dbReference>
<evidence type="ECO:0000256" key="1">
    <source>
        <dbReference type="ARBA" id="ARBA00023015"/>
    </source>
</evidence>
<dbReference type="InterPro" id="IPR036093">
    <property type="entry name" value="NAC_dom_sf"/>
</dbReference>
<dbReference type="AlphaFoldDB" id="A0ABD1P0C2"/>